<evidence type="ECO:0000313" key="3">
    <source>
        <dbReference type="EMBL" id="AIC16090.1"/>
    </source>
</evidence>
<dbReference type="Proteomes" id="UP000027093">
    <property type="component" value="Chromosome"/>
</dbReference>
<comment type="similarity">
    <text evidence="1">Belongs to the AHA1 family.</text>
</comment>
<feature type="domain" description="Activator of Hsp90 ATPase homologue 1/2-like C-terminal" evidence="2">
    <location>
        <begin position="12"/>
        <end position="134"/>
    </location>
</feature>
<dbReference type="InterPro" id="IPR013538">
    <property type="entry name" value="ASHA1/2-like_C"/>
</dbReference>
<dbReference type="KEGG" id="nvn:NVIE_018350"/>
<accession>A0A060HLI6</accession>
<dbReference type="STRING" id="926571.NVIE_018350"/>
<dbReference type="SUPFAM" id="SSF55961">
    <property type="entry name" value="Bet v1-like"/>
    <property type="match status" value="1"/>
</dbReference>
<dbReference type="CDD" id="cd07814">
    <property type="entry name" value="SRPBCC_CalC_Aha1-like"/>
    <property type="match status" value="1"/>
</dbReference>
<dbReference type="HOGENOM" id="CLU_1665557_0_0_2"/>
<reference evidence="3 4" key="1">
    <citation type="journal article" date="2014" name="Int. J. Syst. Evol. Microbiol.">
        <title>Nitrososphaera viennensis gen. nov., sp. nov., an aerobic and mesophilic, ammonia-oxidizing archaeon from soil and a member of the archaeal phylum Thaumarchaeota.</title>
        <authorList>
            <person name="Stieglmeier M."/>
            <person name="Klingl A."/>
            <person name="Alves R.J."/>
            <person name="Rittmann S.K."/>
            <person name="Melcher M."/>
            <person name="Leisch N."/>
            <person name="Schleper C."/>
        </authorList>
    </citation>
    <scope>NUCLEOTIDE SEQUENCE [LARGE SCALE GENOMIC DNA]</scope>
    <source>
        <strain evidence="3">EN76</strain>
    </source>
</reference>
<evidence type="ECO:0000313" key="4">
    <source>
        <dbReference type="Proteomes" id="UP000027093"/>
    </source>
</evidence>
<name>A0A060HLI6_9ARCH</name>
<evidence type="ECO:0000259" key="2">
    <source>
        <dbReference type="Pfam" id="PF08327"/>
    </source>
</evidence>
<proteinExistence type="inferred from homology"/>
<gene>
    <name evidence="3" type="ORF">NVIE_018350</name>
</gene>
<organism evidence="3 4">
    <name type="scientific">Nitrososphaera viennensis EN76</name>
    <dbReference type="NCBI Taxonomy" id="926571"/>
    <lineage>
        <taxon>Archaea</taxon>
        <taxon>Nitrososphaerota</taxon>
        <taxon>Nitrososphaeria</taxon>
        <taxon>Nitrososphaerales</taxon>
        <taxon>Nitrososphaeraceae</taxon>
        <taxon>Nitrososphaera</taxon>
    </lineage>
</organism>
<dbReference type="Pfam" id="PF08327">
    <property type="entry name" value="AHSA1"/>
    <property type="match status" value="1"/>
</dbReference>
<sequence length="158" mass="17693">MTETIEKSIVINAPQAAVFKALTSENDLTHWFPNQVKLEPRAGGAVEFRFLRADGTVDHRVVGKVLEIIPDRKFSMSWKNTSDPDFPDTTVTWTLEPAAGGKTLVTVVHTGLKGKWAKDVNEGWSYFTVQLADYCKNSTKEIRKTIVIDAPHELVFSM</sequence>
<dbReference type="Gene3D" id="3.30.530.20">
    <property type="match status" value="1"/>
</dbReference>
<dbReference type="AlphaFoldDB" id="A0A060HLI6"/>
<protein>
    <recommendedName>
        <fullName evidence="2">Activator of Hsp90 ATPase homologue 1/2-like C-terminal domain-containing protein</fullName>
    </recommendedName>
</protein>
<dbReference type="InterPro" id="IPR023393">
    <property type="entry name" value="START-like_dom_sf"/>
</dbReference>
<evidence type="ECO:0000256" key="1">
    <source>
        <dbReference type="ARBA" id="ARBA00006817"/>
    </source>
</evidence>
<keyword evidence="4" id="KW-1185">Reference proteome</keyword>
<dbReference type="EMBL" id="CP007536">
    <property type="protein sequence ID" value="AIC16090.1"/>
    <property type="molecule type" value="Genomic_DNA"/>
</dbReference>